<evidence type="ECO:0000256" key="5">
    <source>
        <dbReference type="SAM" id="Phobius"/>
    </source>
</evidence>
<geneLocation type="plasmid" evidence="7 8">
    <name>pTT6-1</name>
</geneLocation>
<dbReference type="Pfam" id="PF04932">
    <property type="entry name" value="Wzy_C"/>
    <property type="match status" value="1"/>
</dbReference>
<evidence type="ECO:0000256" key="4">
    <source>
        <dbReference type="ARBA" id="ARBA00023136"/>
    </source>
</evidence>
<dbReference type="Proteomes" id="UP000595197">
    <property type="component" value="Plasmid pTT6-1"/>
</dbReference>
<feature type="transmembrane region" description="Helical" evidence="5">
    <location>
        <begin position="78"/>
        <end position="96"/>
    </location>
</feature>
<feature type="transmembrane region" description="Helical" evidence="5">
    <location>
        <begin position="108"/>
        <end position="132"/>
    </location>
</feature>
<feature type="transmembrane region" description="Helical" evidence="5">
    <location>
        <begin position="389"/>
        <end position="417"/>
    </location>
</feature>
<feature type="transmembrane region" description="Helical" evidence="5">
    <location>
        <begin position="7"/>
        <end position="33"/>
    </location>
</feature>
<proteinExistence type="predicted"/>
<name>A0ABX7BEF3_9PROT</name>
<keyword evidence="2 5" id="KW-0812">Transmembrane</keyword>
<reference evidence="7" key="1">
    <citation type="submission" date="2021-02" db="EMBL/GenBank/DDBJ databases">
        <title>Skermanella TT6 skin isolate.</title>
        <authorList>
            <person name="Lee K."/>
            <person name="Ganzorig M."/>
        </authorList>
    </citation>
    <scope>NUCLEOTIDE SEQUENCE</scope>
    <source>
        <strain evidence="7">TT6</strain>
    </source>
</reference>
<comment type="subcellular location">
    <subcellularLocation>
        <location evidence="1">Membrane</location>
        <topology evidence="1">Multi-pass membrane protein</topology>
    </subcellularLocation>
</comment>
<evidence type="ECO:0000313" key="8">
    <source>
        <dbReference type="Proteomes" id="UP000595197"/>
    </source>
</evidence>
<feature type="transmembrane region" description="Helical" evidence="5">
    <location>
        <begin position="234"/>
        <end position="261"/>
    </location>
</feature>
<feature type="transmembrane region" description="Helical" evidence="5">
    <location>
        <begin position="144"/>
        <end position="167"/>
    </location>
</feature>
<organism evidence="7 8">
    <name type="scientific">Skermanella cutis</name>
    <dbReference type="NCBI Taxonomy" id="2775420"/>
    <lineage>
        <taxon>Bacteria</taxon>
        <taxon>Pseudomonadati</taxon>
        <taxon>Pseudomonadota</taxon>
        <taxon>Alphaproteobacteria</taxon>
        <taxon>Rhodospirillales</taxon>
        <taxon>Azospirillaceae</taxon>
        <taxon>Skermanella</taxon>
    </lineage>
</organism>
<keyword evidence="7" id="KW-0436">Ligase</keyword>
<gene>
    <name evidence="7" type="ORF">IGS68_30385</name>
</gene>
<dbReference type="RefSeq" id="WP_201081930.1">
    <property type="nucleotide sequence ID" value="NZ_CP067421.1"/>
</dbReference>
<evidence type="ECO:0000313" key="7">
    <source>
        <dbReference type="EMBL" id="QQP92766.1"/>
    </source>
</evidence>
<dbReference type="EMBL" id="CP067421">
    <property type="protein sequence ID" value="QQP92766.1"/>
    <property type="molecule type" value="Genomic_DNA"/>
</dbReference>
<keyword evidence="4 5" id="KW-0472">Membrane</keyword>
<sequence>MSVTITGWVVILVASFLALTRPNAILPLALFFVPFSATSVINISAVSYGLSPAVFLLIVFCGIQAVRGQFLMPIRLSGNHLTGILALVALAAYVIVDLGAGGLLGGLSLFQITQSAFLLFGIGTAVLVSILIHSDKYFLMSIKALLWSGVFVSFWGMVQAVCFYSGIPYPADVFNNSISDYADMFDQRSLNVIRIASVAVEPSFMAFSLLGIFAFSATVVTLRGASASRLQIAAALLSGLTILASTSTTGYFGLAVFGVLLFTRKPIPVLVVGLLTLAAFVIMLAMLPEFQQGVAAMTVNKTASGSFTHRWSTVIEGFEQFAERPWFGWGWGFSTSYSMVTIVLANLGIAGALLMLMAIVMALLGSLLARSQSSSEYEQERVHAVAAEIAFLVSLASCCISGFKYVTLDLWFLWALLLGLQTRLAHAPSSSGISDRDKPAITFSSVSS</sequence>
<keyword evidence="8" id="KW-1185">Reference proteome</keyword>
<feature type="transmembrane region" description="Helical" evidence="5">
    <location>
        <begin position="45"/>
        <end position="66"/>
    </location>
</feature>
<dbReference type="GO" id="GO:0016874">
    <property type="term" value="F:ligase activity"/>
    <property type="evidence" value="ECO:0007669"/>
    <property type="project" value="UniProtKB-KW"/>
</dbReference>
<dbReference type="InterPro" id="IPR007016">
    <property type="entry name" value="O-antigen_ligase-rel_domated"/>
</dbReference>
<evidence type="ECO:0000259" key="6">
    <source>
        <dbReference type="Pfam" id="PF04932"/>
    </source>
</evidence>
<protein>
    <submittedName>
        <fullName evidence="7">O-antigen ligase family protein</fullName>
    </submittedName>
</protein>
<feature type="domain" description="O-antigen ligase-related" evidence="6">
    <location>
        <begin position="233"/>
        <end position="336"/>
    </location>
</feature>
<evidence type="ECO:0000256" key="2">
    <source>
        <dbReference type="ARBA" id="ARBA00022692"/>
    </source>
</evidence>
<keyword evidence="7" id="KW-0614">Plasmid</keyword>
<evidence type="ECO:0000256" key="3">
    <source>
        <dbReference type="ARBA" id="ARBA00022989"/>
    </source>
</evidence>
<feature type="transmembrane region" description="Helical" evidence="5">
    <location>
        <begin position="267"/>
        <end position="287"/>
    </location>
</feature>
<accession>A0ABX7BEF3</accession>
<keyword evidence="3 5" id="KW-1133">Transmembrane helix</keyword>
<evidence type="ECO:0000256" key="1">
    <source>
        <dbReference type="ARBA" id="ARBA00004141"/>
    </source>
</evidence>
<feature type="transmembrane region" description="Helical" evidence="5">
    <location>
        <begin position="343"/>
        <end position="369"/>
    </location>
</feature>
<feature type="transmembrane region" description="Helical" evidence="5">
    <location>
        <begin position="204"/>
        <end position="222"/>
    </location>
</feature>